<proteinExistence type="predicted"/>
<dbReference type="EMBL" id="CM023482">
    <property type="protein sequence ID" value="KAH6940096.1"/>
    <property type="molecule type" value="Genomic_DNA"/>
</dbReference>
<name>A0ACB7SYS0_HYAAI</name>
<reference evidence="1" key="1">
    <citation type="submission" date="2020-05" db="EMBL/GenBank/DDBJ databases">
        <title>Large-scale comparative analyses of tick genomes elucidate their genetic diversity and vector capacities.</title>
        <authorList>
            <person name="Jia N."/>
            <person name="Wang J."/>
            <person name="Shi W."/>
            <person name="Du L."/>
            <person name="Sun Y."/>
            <person name="Zhan W."/>
            <person name="Jiang J."/>
            <person name="Wang Q."/>
            <person name="Zhang B."/>
            <person name="Ji P."/>
            <person name="Sakyi L.B."/>
            <person name="Cui X."/>
            <person name="Yuan T."/>
            <person name="Jiang B."/>
            <person name="Yang W."/>
            <person name="Lam T.T.-Y."/>
            <person name="Chang Q."/>
            <person name="Ding S."/>
            <person name="Wang X."/>
            <person name="Zhu J."/>
            <person name="Ruan X."/>
            <person name="Zhao L."/>
            <person name="Wei J."/>
            <person name="Que T."/>
            <person name="Du C."/>
            <person name="Cheng J."/>
            <person name="Dai P."/>
            <person name="Han X."/>
            <person name="Huang E."/>
            <person name="Gao Y."/>
            <person name="Liu J."/>
            <person name="Shao H."/>
            <person name="Ye R."/>
            <person name="Li L."/>
            <person name="Wei W."/>
            <person name="Wang X."/>
            <person name="Wang C."/>
            <person name="Yang T."/>
            <person name="Huo Q."/>
            <person name="Li W."/>
            <person name="Guo W."/>
            <person name="Chen H."/>
            <person name="Zhou L."/>
            <person name="Ni X."/>
            <person name="Tian J."/>
            <person name="Zhou Y."/>
            <person name="Sheng Y."/>
            <person name="Liu T."/>
            <person name="Pan Y."/>
            <person name="Xia L."/>
            <person name="Li J."/>
            <person name="Zhao F."/>
            <person name="Cao W."/>
        </authorList>
    </citation>
    <scope>NUCLEOTIDE SEQUENCE</scope>
    <source>
        <strain evidence="1">Hyas-2018</strain>
    </source>
</reference>
<comment type="caution">
    <text evidence="1">The sequence shown here is derived from an EMBL/GenBank/DDBJ whole genome shotgun (WGS) entry which is preliminary data.</text>
</comment>
<keyword evidence="2" id="KW-1185">Reference proteome</keyword>
<sequence>MNRGIAQTNASGNNIRESVLTARNINVVRPRCRSARVTVTIPQQTRRAAHSVETSSTESPKNGSSQVPQDAVGPPRFCANQYAENNRPQRKHSKLVLEFSQPAFLVESSDTMRILDVGCGTGDFTRDILLPSSLPCEKIIGVDSSPDMIKYADRYSAHEKIEYQQLDIGRNVSEFLGHYGQFDRVYSFYCLQWIKDEGAALKNIASLLSPGGQCLLVFPATQHPATVWSRLARMSCWEKYSETLTKFISESHYIKDRKEQLLHMSALLRDANLSPSIFVLPRLVTFDGWSEQDVIVYYLAVRLCPSAYFTAQSPRFNPYLKLEKQQHARRTQPSEAKSTSITLRCLDIMVNAEDDVTTTRHRKKKFKFKKIMNMKQLSK</sequence>
<gene>
    <name evidence="1" type="ORF">HPB50_024716</name>
</gene>
<dbReference type="Proteomes" id="UP000821845">
    <property type="component" value="Chromosome 2"/>
</dbReference>
<evidence type="ECO:0000313" key="1">
    <source>
        <dbReference type="EMBL" id="KAH6940096.1"/>
    </source>
</evidence>
<organism evidence="1 2">
    <name type="scientific">Hyalomma asiaticum</name>
    <name type="common">Tick</name>
    <dbReference type="NCBI Taxonomy" id="266040"/>
    <lineage>
        <taxon>Eukaryota</taxon>
        <taxon>Metazoa</taxon>
        <taxon>Ecdysozoa</taxon>
        <taxon>Arthropoda</taxon>
        <taxon>Chelicerata</taxon>
        <taxon>Arachnida</taxon>
        <taxon>Acari</taxon>
        <taxon>Parasitiformes</taxon>
        <taxon>Ixodida</taxon>
        <taxon>Ixodoidea</taxon>
        <taxon>Ixodidae</taxon>
        <taxon>Hyalomminae</taxon>
        <taxon>Hyalomma</taxon>
    </lineage>
</organism>
<evidence type="ECO:0000313" key="2">
    <source>
        <dbReference type="Proteomes" id="UP000821845"/>
    </source>
</evidence>
<protein>
    <submittedName>
        <fullName evidence="1">Uncharacterized protein</fullName>
    </submittedName>
</protein>
<accession>A0ACB7SYS0</accession>